<protein>
    <submittedName>
        <fullName evidence="2">Class A beta-lactamase-related serine hydrolase</fullName>
    </submittedName>
</protein>
<dbReference type="Pfam" id="PF00144">
    <property type="entry name" value="Beta-lactamase"/>
    <property type="match status" value="1"/>
</dbReference>
<gene>
    <name evidence="2" type="ORF">EKH80_03290</name>
</gene>
<dbReference type="AlphaFoldDB" id="A0A3S0S2F2"/>
<dbReference type="PANTHER" id="PTHR46825:SF9">
    <property type="entry name" value="BETA-LACTAMASE-RELATED DOMAIN-CONTAINING PROTEIN"/>
    <property type="match status" value="1"/>
</dbReference>
<dbReference type="Gene3D" id="3.40.710.10">
    <property type="entry name" value="DD-peptidase/beta-lactamase superfamily"/>
    <property type="match status" value="1"/>
</dbReference>
<feature type="domain" description="Beta-lactamase-related" evidence="1">
    <location>
        <begin position="91"/>
        <end position="405"/>
    </location>
</feature>
<evidence type="ECO:0000313" key="3">
    <source>
        <dbReference type="Proteomes" id="UP000274358"/>
    </source>
</evidence>
<dbReference type="SUPFAM" id="SSF56601">
    <property type="entry name" value="beta-lactamase/transpeptidase-like"/>
    <property type="match status" value="1"/>
</dbReference>
<keyword evidence="2" id="KW-0378">Hydrolase</keyword>
<dbReference type="InterPro" id="IPR012338">
    <property type="entry name" value="Beta-lactam/transpept-like"/>
</dbReference>
<dbReference type="InterPro" id="IPR001466">
    <property type="entry name" value="Beta-lactam-related"/>
</dbReference>
<dbReference type="EMBL" id="RYYV01000002">
    <property type="protein sequence ID" value="RUL78842.1"/>
    <property type="molecule type" value="Genomic_DNA"/>
</dbReference>
<keyword evidence="3" id="KW-1185">Reference proteome</keyword>
<name>A0A3S0S2F2_9GAMM</name>
<sequence length="522" mass="56488">MELVRPVVTVTPVAGNDGHNPSFPKPKSEVHSRTSMAKWRRARGALSIVLALACSPCAAETLSRQDVAAIEHGLVPRVIVAGTAEGPRELHERMKQTTTPSLSVALFRGGEVIWAQGYGTAAPGHPVDVHTRFQAASISKSVTAFATLMLVDANRLDLDRDVNDYLKSWKIPASPLTRSEKVTIRRLLSHIAGLNVDGFPGYEKSAKIPDAAGVLDGKGNSPALKVEAVPGTRYSYSGGGYVVLQKLIEDQSGLSFAQYMRSRLLSPLHMDDSTFDSNPSGDVSLAYDFKGKPYPGGWHVYPELGPAGLWTTPSDLAKFSQALQDAIDGAKGALLPQSLARQMIVPSGIAGGGDGYGLGIEVQGSGKDARYGHGGSNAGFKSEWYFFPERKLGLVVMTNSENGRVVRNELMRSISNKYELGLFPPRTVTRIDIERDKLMALAGSYRYKDEDEEVPFRVTVTDEGDVTLENLGNGKVNHLMAIGSDAFIDPDTGEEASVVREAKTGKIQSLLYDREDTLTRVR</sequence>
<dbReference type="PANTHER" id="PTHR46825">
    <property type="entry name" value="D-ALANYL-D-ALANINE-CARBOXYPEPTIDASE/ENDOPEPTIDASE AMPH"/>
    <property type="match status" value="1"/>
</dbReference>
<reference evidence="2 3" key="1">
    <citation type="submission" date="2018-12" db="EMBL/GenBank/DDBJ databases">
        <title>Dyella dinghuensis sp. nov. DHOA06 and Dyella choica sp. nov. 4M-K27, isolated from forest soil.</title>
        <authorList>
            <person name="Qiu L.-H."/>
            <person name="Gao Z.-H."/>
        </authorList>
    </citation>
    <scope>NUCLEOTIDE SEQUENCE [LARGE SCALE GENOMIC DNA]</scope>
    <source>
        <strain evidence="2 3">4M-K27</strain>
    </source>
</reference>
<dbReference type="Proteomes" id="UP000274358">
    <property type="component" value="Unassembled WGS sequence"/>
</dbReference>
<proteinExistence type="predicted"/>
<dbReference type="InterPro" id="IPR050491">
    <property type="entry name" value="AmpC-like"/>
</dbReference>
<evidence type="ECO:0000313" key="2">
    <source>
        <dbReference type="EMBL" id="RUL78842.1"/>
    </source>
</evidence>
<comment type="caution">
    <text evidence="2">The sequence shown here is derived from an EMBL/GenBank/DDBJ whole genome shotgun (WGS) entry which is preliminary data.</text>
</comment>
<accession>A0A3S0S2F2</accession>
<dbReference type="GO" id="GO:0016787">
    <property type="term" value="F:hydrolase activity"/>
    <property type="evidence" value="ECO:0007669"/>
    <property type="project" value="UniProtKB-KW"/>
</dbReference>
<evidence type="ECO:0000259" key="1">
    <source>
        <dbReference type="Pfam" id="PF00144"/>
    </source>
</evidence>
<organism evidence="2 3">
    <name type="scientific">Dyella choica</name>
    <dbReference type="NCBI Taxonomy" id="1927959"/>
    <lineage>
        <taxon>Bacteria</taxon>
        <taxon>Pseudomonadati</taxon>
        <taxon>Pseudomonadota</taxon>
        <taxon>Gammaproteobacteria</taxon>
        <taxon>Lysobacterales</taxon>
        <taxon>Rhodanobacteraceae</taxon>
        <taxon>Dyella</taxon>
    </lineage>
</organism>